<keyword evidence="3" id="KW-1185">Reference proteome</keyword>
<dbReference type="InParanoid" id="A0A419PPB8"/>
<comment type="caution">
    <text evidence="2">The sequence shown here is derived from an EMBL/GenBank/DDBJ whole genome shotgun (WGS) entry which is preliminary data.</text>
</comment>
<evidence type="ECO:0000313" key="2">
    <source>
        <dbReference type="EMBL" id="KAG5441604.1"/>
    </source>
</evidence>
<dbReference type="Gene3D" id="2.60.40.770">
    <property type="match status" value="2"/>
</dbReference>
<evidence type="ECO:0000259" key="1">
    <source>
        <dbReference type="Pfam" id="PF02221"/>
    </source>
</evidence>
<sequence length="221" mass="23761">MSRNAGSTGAIIESVDVFPCAGEPCVLQKGTMTTFVIKFVARANAGDVFSEVRDTTGHLATIHLSRTDVCRNLVPQCPILAGLSYTSSCKVNIPDTIQSDVGLRTFLYPATSNQHWHANETQWTVSSTGAIIESVDVSPCAGEPCVLQRGVMTTFAIKFVARVDAGDVFSNVRDTTGHLATIHLSRTDVCRNLVPQCPILAGFSYAFSYKAMMPDIIPSVS</sequence>
<gene>
    <name evidence="2" type="ORF">CSKR_113944</name>
</gene>
<proteinExistence type="predicted"/>
<dbReference type="Pfam" id="PF02221">
    <property type="entry name" value="E1_DerP2_DerF2"/>
    <property type="match status" value="2"/>
</dbReference>
<reference evidence="2 3" key="2">
    <citation type="journal article" date="2021" name="Genomics">
        <title>High-quality reference genome for Clonorchis sinensis.</title>
        <authorList>
            <person name="Young N.D."/>
            <person name="Stroehlein A.J."/>
            <person name="Kinkar L."/>
            <person name="Wang T."/>
            <person name="Sohn W.M."/>
            <person name="Chang B.C.H."/>
            <person name="Kaur P."/>
            <person name="Weisz D."/>
            <person name="Dudchenko O."/>
            <person name="Aiden E.L."/>
            <person name="Korhonen P.K."/>
            <person name="Gasser R.B."/>
        </authorList>
    </citation>
    <scope>NUCLEOTIDE SEQUENCE [LARGE SCALE GENOMIC DNA]</scope>
    <source>
        <strain evidence="2">Cs-k2</strain>
    </source>
</reference>
<dbReference type="InterPro" id="IPR014756">
    <property type="entry name" value="Ig_E-set"/>
</dbReference>
<evidence type="ECO:0000313" key="3">
    <source>
        <dbReference type="Proteomes" id="UP000286415"/>
    </source>
</evidence>
<dbReference type="AlphaFoldDB" id="A0A419PPB8"/>
<reference evidence="2 3" key="1">
    <citation type="journal article" date="2018" name="Biotechnol. Adv.">
        <title>Improved genomic resources and new bioinformatic workflow for the carcinogenic parasite Clonorchis sinensis: Biotechnological implications.</title>
        <authorList>
            <person name="Wang D."/>
            <person name="Korhonen P.K."/>
            <person name="Gasser R.B."/>
            <person name="Young N.D."/>
        </authorList>
    </citation>
    <scope>NUCLEOTIDE SEQUENCE [LARGE SCALE GENOMIC DNA]</scope>
    <source>
        <strain evidence="2">Cs-k2</strain>
    </source>
</reference>
<feature type="domain" description="MD-2-related lipid-recognition" evidence="1">
    <location>
        <begin position="12"/>
        <end position="97"/>
    </location>
</feature>
<feature type="domain" description="MD-2-related lipid-recognition" evidence="1">
    <location>
        <begin position="132"/>
        <end position="220"/>
    </location>
</feature>
<dbReference type="InterPro" id="IPR003172">
    <property type="entry name" value="ML_dom"/>
</dbReference>
<dbReference type="SUPFAM" id="SSF81296">
    <property type="entry name" value="E set domains"/>
    <property type="match status" value="2"/>
</dbReference>
<name>A0A419PPB8_CLOSI</name>
<dbReference type="EMBL" id="NIRI02000077">
    <property type="protein sequence ID" value="KAG5441604.1"/>
    <property type="molecule type" value="Genomic_DNA"/>
</dbReference>
<protein>
    <recommendedName>
        <fullName evidence="1">MD-2-related lipid-recognition domain-containing protein</fullName>
    </recommendedName>
</protein>
<accession>A0A419PPB8</accession>
<dbReference type="Proteomes" id="UP000286415">
    <property type="component" value="Unassembled WGS sequence"/>
</dbReference>
<organism evidence="2 3">
    <name type="scientific">Clonorchis sinensis</name>
    <name type="common">Chinese liver fluke</name>
    <dbReference type="NCBI Taxonomy" id="79923"/>
    <lineage>
        <taxon>Eukaryota</taxon>
        <taxon>Metazoa</taxon>
        <taxon>Spiralia</taxon>
        <taxon>Lophotrochozoa</taxon>
        <taxon>Platyhelminthes</taxon>
        <taxon>Trematoda</taxon>
        <taxon>Digenea</taxon>
        <taxon>Opisthorchiida</taxon>
        <taxon>Opisthorchiata</taxon>
        <taxon>Opisthorchiidae</taxon>
        <taxon>Clonorchis</taxon>
    </lineage>
</organism>